<reference evidence="2 3" key="1">
    <citation type="journal article" date="2018" name="New Phytol.">
        <title>Phylogenomics of Endogonaceae and evolution of mycorrhizas within Mucoromycota.</title>
        <authorList>
            <person name="Chang Y."/>
            <person name="Desiro A."/>
            <person name="Na H."/>
            <person name="Sandor L."/>
            <person name="Lipzen A."/>
            <person name="Clum A."/>
            <person name="Barry K."/>
            <person name="Grigoriev I.V."/>
            <person name="Martin F.M."/>
            <person name="Stajich J.E."/>
            <person name="Smith M.E."/>
            <person name="Bonito G."/>
            <person name="Spatafora J.W."/>
        </authorList>
    </citation>
    <scope>NUCLEOTIDE SEQUENCE [LARGE SCALE GENOMIC DNA]</scope>
    <source>
        <strain evidence="2 3">GMNB39</strain>
    </source>
</reference>
<evidence type="ECO:0000313" key="2">
    <source>
        <dbReference type="EMBL" id="RUP43680.1"/>
    </source>
</evidence>
<dbReference type="EMBL" id="RBNI01010509">
    <property type="protein sequence ID" value="RUP43680.1"/>
    <property type="molecule type" value="Genomic_DNA"/>
</dbReference>
<dbReference type="Proteomes" id="UP000268093">
    <property type="component" value="Unassembled WGS sequence"/>
</dbReference>
<gene>
    <name evidence="2" type="ORF">BC936DRAFT_136862</name>
</gene>
<evidence type="ECO:0000256" key="1">
    <source>
        <dbReference type="SAM" id="MobiDB-lite"/>
    </source>
</evidence>
<feature type="compositionally biased region" description="Low complexity" evidence="1">
    <location>
        <begin position="11"/>
        <end position="20"/>
    </location>
</feature>
<name>A0A433CYM0_9FUNG</name>
<protein>
    <submittedName>
        <fullName evidence="2">Uncharacterized protein</fullName>
    </submittedName>
</protein>
<sequence length="108" mass="12182">MRFERPYSHQPGTPNTPGTPSNDHSGDDFSSPRASAVEQSRLSREMDNEFGELGTIDANGDMDDQMANQVLNSLNGGLWHGKYSIHIWEIRYGLKVYLYSHILQLCNP</sequence>
<proteinExistence type="predicted"/>
<feature type="region of interest" description="Disordered" evidence="1">
    <location>
        <begin position="1"/>
        <end position="47"/>
    </location>
</feature>
<accession>A0A433CYM0</accession>
<comment type="caution">
    <text evidence="2">The sequence shown here is derived from an EMBL/GenBank/DDBJ whole genome shotgun (WGS) entry which is preliminary data.</text>
</comment>
<dbReference type="AlphaFoldDB" id="A0A433CYM0"/>
<keyword evidence="3" id="KW-1185">Reference proteome</keyword>
<organism evidence="2 3">
    <name type="scientific">Jimgerdemannia flammicorona</name>
    <dbReference type="NCBI Taxonomy" id="994334"/>
    <lineage>
        <taxon>Eukaryota</taxon>
        <taxon>Fungi</taxon>
        <taxon>Fungi incertae sedis</taxon>
        <taxon>Mucoromycota</taxon>
        <taxon>Mucoromycotina</taxon>
        <taxon>Endogonomycetes</taxon>
        <taxon>Endogonales</taxon>
        <taxon>Endogonaceae</taxon>
        <taxon>Jimgerdemannia</taxon>
    </lineage>
</organism>
<evidence type="ECO:0000313" key="3">
    <source>
        <dbReference type="Proteomes" id="UP000268093"/>
    </source>
</evidence>